<accession>X0Z2V4</accession>
<evidence type="ECO:0000313" key="1">
    <source>
        <dbReference type="EMBL" id="GAG63299.1"/>
    </source>
</evidence>
<protein>
    <submittedName>
        <fullName evidence="1">Uncharacterized protein</fullName>
    </submittedName>
</protein>
<organism evidence="1">
    <name type="scientific">marine sediment metagenome</name>
    <dbReference type="NCBI Taxonomy" id="412755"/>
    <lineage>
        <taxon>unclassified sequences</taxon>
        <taxon>metagenomes</taxon>
        <taxon>ecological metagenomes</taxon>
    </lineage>
</organism>
<dbReference type="EMBL" id="BART01006422">
    <property type="protein sequence ID" value="GAG63299.1"/>
    <property type="molecule type" value="Genomic_DNA"/>
</dbReference>
<proteinExistence type="predicted"/>
<reference evidence="1" key="1">
    <citation type="journal article" date="2014" name="Front. Microbiol.">
        <title>High frequency of phylogenetically diverse reductive dehalogenase-homologous genes in deep subseafloor sedimentary metagenomes.</title>
        <authorList>
            <person name="Kawai M."/>
            <person name="Futagami T."/>
            <person name="Toyoda A."/>
            <person name="Takaki Y."/>
            <person name="Nishi S."/>
            <person name="Hori S."/>
            <person name="Arai W."/>
            <person name="Tsubouchi T."/>
            <person name="Morono Y."/>
            <person name="Uchiyama I."/>
            <person name="Ito T."/>
            <person name="Fujiyama A."/>
            <person name="Inagaki F."/>
            <person name="Takami H."/>
        </authorList>
    </citation>
    <scope>NUCLEOTIDE SEQUENCE</scope>
    <source>
        <strain evidence="1">Expedition CK06-06</strain>
    </source>
</reference>
<dbReference type="AlphaFoldDB" id="X0Z2V4"/>
<sequence length="59" mass="7177">MTKSINVHDVYHYIKSLPTNELRQLFYERMHYMLDNKANTFLNRNCIYTTAQSTLMFKK</sequence>
<name>X0Z2V4_9ZZZZ</name>
<comment type="caution">
    <text evidence="1">The sequence shown here is derived from an EMBL/GenBank/DDBJ whole genome shotgun (WGS) entry which is preliminary data.</text>
</comment>
<gene>
    <name evidence="1" type="ORF">S01H4_14655</name>
</gene>